<dbReference type="Proteomes" id="UP000615580">
    <property type="component" value="Unassembled WGS sequence"/>
</dbReference>
<name>A0ABS0L917_9CORY</name>
<organism evidence="1 2">
    <name type="scientific">Corynebacterium belfantii</name>
    <dbReference type="NCBI Taxonomy" id="2014537"/>
    <lineage>
        <taxon>Bacteria</taxon>
        <taxon>Bacillati</taxon>
        <taxon>Actinomycetota</taxon>
        <taxon>Actinomycetes</taxon>
        <taxon>Mycobacteriales</taxon>
        <taxon>Corynebacteriaceae</taxon>
        <taxon>Corynebacterium</taxon>
    </lineage>
</organism>
<sequence length="194" mass="21281">MIERPEGIRVSACFIVAIIAKSALSRACRSFELRTISITYDVAAARIVHNAACTTRMAMVAHSALSTYPADYERKEAETLSQNNLLDTTPLVFLEVGIRDASEFYSPITITGHVVDGVEVLRAHAASVSNAIAAIAIDLQRNATVDLYFNWSPGTRVRDMLRYLIIGQGHNAAVVHEILRRNAAKEKRSPPCPC</sequence>
<evidence type="ECO:0000313" key="2">
    <source>
        <dbReference type="Proteomes" id="UP000615580"/>
    </source>
</evidence>
<evidence type="ECO:0000313" key="1">
    <source>
        <dbReference type="EMBL" id="MBG9353184.1"/>
    </source>
</evidence>
<gene>
    <name evidence="1" type="ORF">I4J41_00780</name>
</gene>
<accession>A0ABS0L917</accession>
<comment type="caution">
    <text evidence="1">The sequence shown here is derived from an EMBL/GenBank/DDBJ whole genome shotgun (WGS) entry which is preliminary data.</text>
</comment>
<reference evidence="1 2" key="1">
    <citation type="journal article" date="2020" name="J. Clin. Microbiol.">
        <title>Assessing the Genetic Diversity of Austrian Corynebacterium diphtheriae Clinical Isolates, 2011-2019.</title>
        <authorList>
            <person name="Schaeffer J."/>
            <person name="Huhulescu S."/>
            <person name="Stoeger A."/>
            <person name="Allerberger F."/>
            <person name="Ruppitsch W."/>
        </authorList>
    </citation>
    <scope>NUCLEOTIDE SEQUENCE [LARGE SCALE GENOMIC DNA]</scope>
    <source>
        <strain evidence="1 2">04-17</strain>
    </source>
</reference>
<dbReference type="RefSeq" id="WP_197689981.1">
    <property type="nucleotide sequence ID" value="NZ_JADQUD010000002.1"/>
</dbReference>
<dbReference type="EMBL" id="JADQUG010000002">
    <property type="protein sequence ID" value="MBG9353184.1"/>
    <property type="molecule type" value="Genomic_DNA"/>
</dbReference>
<proteinExistence type="predicted"/>
<keyword evidence="2" id="KW-1185">Reference proteome</keyword>
<protein>
    <submittedName>
        <fullName evidence="1">Uncharacterized protein</fullName>
    </submittedName>
</protein>